<proteinExistence type="predicted"/>
<sequence>LLCRRASAILPHYRYKSNYSLRVLPRFEEDEEKQEEEVRSKYMFRPRLSAIAENDRFDVPFQNEYEQCCREDYDWDSEFQTIKTVWERLKPPPQEKVEEKVLTIGNSRSLPWAPITVQLLKMLRKLPNSRVGILGMAHNFEQKTLMARTRKLFELVCQTYYTGDLKNLIESDENAEPIVEHMPEVEKLQADVRELLNVTEQDIITIAPGTYGALQDFFRVFFASTYSLSITCCAAYRKNLSIPYNYGYNVPHLVFGSFGYWYSKKSNRFELHDLHILGFPVLPWYRDLPATDGKFFSPKYEYVRQPSSMLFPFS</sequence>
<accession>A0A183DNR3</accession>
<dbReference type="AlphaFoldDB" id="A0A183DNR3"/>
<organism evidence="1">
    <name type="scientific">Gongylonema pulchrum</name>
    <dbReference type="NCBI Taxonomy" id="637853"/>
    <lineage>
        <taxon>Eukaryota</taxon>
        <taxon>Metazoa</taxon>
        <taxon>Ecdysozoa</taxon>
        <taxon>Nematoda</taxon>
        <taxon>Chromadorea</taxon>
        <taxon>Rhabditida</taxon>
        <taxon>Spirurina</taxon>
        <taxon>Spiruromorpha</taxon>
        <taxon>Spiruroidea</taxon>
        <taxon>Gongylonematidae</taxon>
        <taxon>Gongylonema</taxon>
    </lineage>
</organism>
<reference evidence="1" key="1">
    <citation type="submission" date="2016-06" db="UniProtKB">
        <authorList>
            <consortium name="WormBaseParasite"/>
        </authorList>
    </citation>
    <scope>IDENTIFICATION</scope>
</reference>
<evidence type="ECO:0000313" key="1">
    <source>
        <dbReference type="WBParaSite" id="GPUH_0001036701-mRNA-1"/>
    </source>
</evidence>
<protein>
    <submittedName>
        <fullName evidence="1">SRR1 domain-containing protein</fullName>
    </submittedName>
</protein>
<dbReference type="WBParaSite" id="GPUH_0001036701-mRNA-1">
    <property type="protein sequence ID" value="GPUH_0001036701-mRNA-1"/>
    <property type="gene ID" value="GPUH_0001036701"/>
</dbReference>
<name>A0A183DNR3_9BILA</name>